<dbReference type="GO" id="GO:0015074">
    <property type="term" value="P:DNA integration"/>
    <property type="evidence" value="ECO:0007669"/>
    <property type="project" value="InterPro"/>
</dbReference>
<dbReference type="SUPFAM" id="SSF46689">
    <property type="entry name" value="Homeodomain-like"/>
    <property type="match status" value="1"/>
</dbReference>
<dbReference type="InterPro" id="IPR002492">
    <property type="entry name" value="Transposase_Tc1-like"/>
</dbReference>
<reference evidence="2" key="1">
    <citation type="submission" date="2021-02" db="EMBL/GenBank/DDBJ databases">
        <authorList>
            <person name="Nowell W R."/>
        </authorList>
    </citation>
    <scope>NUCLEOTIDE SEQUENCE</scope>
</reference>
<dbReference type="Gene3D" id="1.10.10.10">
    <property type="entry name" value="Winged helix-like DNA-binding domain superfamily/Winged helix DNA-binding domain"/>
    <property type="match status" value="1"/>
</dbReference>
<evidence type="ECO:0000259" key="1">
    <source>
        <dbReference type="Pfam" id="PF01498"/>
    </source>
</evidence>
<comment type="caution">
    <text evidence="2">The sequence shown here is derived from an EMBL/GenBank/DDBJ whole genome shotgun (WGS) entry which is preliminary data.</text>
</comment>
<dbReference type="GO" id="GO:0006313">
    <property type="term" value="P:DNA transposition"/>
    <property type="evidence" value="ECO:0007669"/>
    <property type="project" value="InterPro"/>
</dbReference>
<evidence type="ECO:0000313" key="3">
    <source>
        <dbReference type="EMBL" id="CAF3786306.1"/>
    </source>
</evidence>
<organism evidence="2 4">
    <name type="scientific">Rotaria magnacalcarata</name>
    <dbReference type="NCBI Taxonomy" id="392030"/>
    <lineage>
        <taxon>Eukaryota</taxon>
        <taxon>Metazoa</taxon>
        <taxon>Spiralia</taxon>
        <taxon>Gnathifera</taxon>
        <taxon>Rotifera</taxon>
        <taxon>Eurotatoria</taxon>
        <taxon>Bdelloidea</taxon>
        <taxon>Philodinida</taxon>
        <taxon>Philodinidae</taxon>
        <taxon>Rotaria</taxon>
    </lineage>
</organism>
<gene>
    <name evidence="2" type="ORF">MBJ925_LOCUS3005</name>
    <name evidence="3" type="ORF">SMN809_LOCUS391</name>
</gene>
<evidence type="ECO:0000313" key="4">
    <source>
        <dbReference type="Proteomes" id="UP000663824"/>
    </source>
</evidence>
<dbReference type="InterPro" id="IPR036388">
    <property type="entry name" value="WH-like_DNA-bd_sf"/>
</dbReference>
<dbReference type="AlphaFoldDB" id="A0A816KS94"/>
<dbReference type="PANTHER" id="PTHR46068">
    <property type="entry name" value="PROTEIN CBG27172"/>
    <property type="match status" value="1"/>
</dbReference>
<protein>
    <recommendedName>
        <fullName evidence="1">Transposase Tc1-like domain-containing protein</fullName>
    </recommendedName>
</protein>
<feature type="domain" description="Transposase Tc1-like" evidence="1">
    <location>
        <begin position="77"/>
        <end position="140"/>
    </location>
</feature>
<dbReference type="EMBL" id="CAJOBI010000039">
    <property type="protein sequence ID" value="CAF3786306.1"/>
    <property type="molecule type" value="Genomic_DNA"/>
</dbReference>
<evidence type="ECO:0000313" key="2">
    <source>
        <dbReference type="EMBL" id="CAF1924005.1"/>
    </source>
</evidence>
<name>A0A816KS94_9BILA</name>
<dbReference type="PANTHER" id="PTHR46068:SF1">
    <property type="entry name" value="TRANSPOSASE IS30-LIKE HTH DOMAIN-CONTAINING PROTEIN"/>
    <property type="match status" value="1"/>
</dbReference>
<proteinExistence type="predicted"/>
<dbReference type="Pfam" id="PF01498">
    <property type="entry name" value="HTH_Tnp_Tc3_2"/>
    <property type="match status" value="1"/>
</dbReference>
<dbReference type="GO" id="GO:0003677">
    <property type="term" value="F:DNA binding"/>
    <property type="evidence" value="ECO:0007669"/>
    <property type="project" value="InterPro"/>
</dbReference>
<dbReference type="InterPro" id="IPR009057">
    <property type="entry name" value="Homeodomain-like_sf"/>
</dbReference>
<sequence length="145" mass="16958">MGRKSINIDAKKNIMLLRDLGISQHEISRQLKISRQCIHQTIRKFDQFHTLAMKPGAGRPQKVTDRERRLIKLQQLRDDTCSLADLVRYADTDLNLSIGRSTVSCILRDYNMVSYIAPRKPRINPSQRGKRLQRCYKHLNWSPKD</sequence>
<dbReference type="EMBL" id="CAJNRE010000185">
    <property type="protein sequence ID" value="CAF1924005.1"/>
    <property type="molecule type" value="Genomic_DNA"/>
</dbReference>
<accession>A0A816KS94</accession>
<dbReference type="Proteomes" id="UP000676336">
    <property type="component" value="Unassembled WGS sequence"/>
</dbReference>
<dbReference type="Proteomes" id="UP000663824">
    <property type="component" value="Unassembled WGS sequence"/>
</dbReference>